<evidence type="ECO:0000256" key="2">
    <source>
        <dbReference type="ARBA" id="ARBA00013194"/>
    </source>
</evidence>
<dbReference type="InterPro" id="IPR029000">
    <property type="entry name" value="Cyclophilin-like_dom_sf"/>
</dbReference>
<dbReference type="InterPro" id="IPR020892">
    <property type="entry name" value="Cyclophilin-type_PPIase_CS"/>
</dbReference>
<dbReference type="InterPro" id="IPR002130">
    <property type="entry name" value="Cyclophilin-type_PPIase_dom"/>
</dbReference>
<comment type="caution">
    <text evidence="7">The sequence shown here is derived from an EMBL/GenBank/DDBJ whole genome shotgun (WGS) entry which is preliminary data.</text>
</comment>
<feature type="signal peptide" evidence="5">
    <location>
        <begin position="1"/>
        <end position="26"/>
    </location>
</feature>
<dbReference type="RefSeq" id="WP_272748822.1">
    <property type="nucleotide sequence ID" value="NZ_JAQQKX010000011.1"/>
</dbReference>
<dbReference type="PROSITE" id="PS00170">
    <property type="entry name" value="CSA_PPIASE_1"/>
    <property type="match status" value="1"/>
</dbReference>
<proteinExistence type="inferred from homology"/>
<organism evidence="7 8">
    <name type="scientific">Asticcacaulis aquaticus</name>
    <dbReference type="NCBI Taxonomy" id="2984212"/>
    <lineage>
        <taxon>Bacteria</taxon>
        <taxon>Pseudomonadati</taxon>
        <taxon>Pseudomonadota</taxon>
        <taxon>Alphaproteobacteria</taxon>
        <taxon>Caulobacterales</taxon>
        <taxon>Caulobacteraceae</taxon>
        <taxon>Asticcacaulis</taxon>
    </lineage>
</organism>
<dbReference type="EMBL" id="JAQQKX010000011">
    <property type="protein sequence ID" value="MDC7684349.1"/>
    <property type="molecule type" value="Genomic_DNA"/>
</dbReference>
<dbReference type="GO" id="GO:0016853">
    <property type="term" value="F:isomerase activity"/>
    <property type="evidence" value="ECO:0007669"/>
    <property type="project" value="UniProtKB-KW"/>
</dbReference>
<dbReference type="PROSITE" id="PS51257">
    <property type="entry name" value="PROKAR_LIPOPROTEIN"/>
    <property type="match status" value="1"/>
</dbReference>
<evidence type="ECO:0000256" key="1">
    <source>
        <dbReference type="ARBA" id="ARBA00007365"/>
    </source>
</evidence>
<feature type="chain" id="PRO_5046508599" description="peptidylprolyl isomerase" evidence="5">
    <location>
        <begin position="27"/>
        <end position="278"/>
    </location>
</feature>
<evidence type="ECO:0000256" key="5">
    <source>
        <dbReference type="SAM" id="SignalP"/>
    </source>
</evidence>
<dbReference type="SUPFAM" id="SSF50891">
    <property type="entry name" value="Cyclophilin-like"/>
    <property type="match status" value="1"/>
</dbReference>
<evidence type="ECO:0000259" key="6">
    <source>
        <dbReference type="PROSITE" id="PS50072"/>
    </source>
</evidence>
<evidence type="ECO:0000313" key="7">
    <source>
        <dbReference type="EMBL" id="MDC7684349.1"/>
    </source>
</evidence>
<keyword evidence="4 7" id="KW-0413">Isomerase</keyword>
<dbReference type="Pfam" id="PF00160">
    <property type="entry name" value="Pro_isomerase"/>
    <property type="match status" value="1"/>
</dbReference>
<evidence type="ECO:0000256" key="3">
    <source>
        <dbReference type="ARBA" id="ARBA00023110"/>
    </source>
</evidence>
<name>A0ABT5HWD2_9CAUL</name>
<gene>
    <name evidence="7" type="ORF">PQU92_13760</name>
</gene>
<keyword evidence="8" id="KW-1185">Reference proteome</keyword>
<keyword evidence="5" id="KW-0732">Signal</keyword>
<protein>
    <recommendedName>
        <fullName evidence="2">peptidylprolyl isomerase</fullName>
        <ecNumber evidence="2">5.2.1.8</ecNumber>
    </recommendedName>
</protein>
<dbReference type="Proteomes" id="UP001214854">
    <property type="component" value="Unassembled WGS sequence"/>
</dbReference>
<reference evidence="7 8" key="1">
    <citation type="submission" date="2023-01" db="EMBL/GenBank/DDBJ databases">
        <title>Novel species of the genus Asticcacaulis isolated from rivers.</title>
        <authorList>
            <person name="Lu H."/>
        </authorList>
    </citation>
    <scope>NUCLEOTIDE SEQUENCE [LARGE SCALE GENOMIC DNA]</scope>
    <source>
        <strain evidence="7 8">BYS171W</strain>
    </source>
</reference>
<evidence type="ECO:0000256" key="4">
    <source>
        <dbReference type="ARBA" id="ARBA00023235"/>
    </source>
</evidence>
<accession>A0ABT5HWD2</accession>
<dbReference type="CDD" id="cd00317">
    <property type="entry name" value="cyclophilin"/>
    <property type="match status" value="1"/>
</dbReference>
<sequence length="278" mass="29917">MTSKMGAMGAVGLACAATLIAGTAFAASPGYRDVDAENTLVIDTSKGRVIVEMYPELAPQHVERMKTLTRKGFYNGLKFHRVIEGFMAQTGDPKGTGEGNSDLPNVPSEFTIRRDGAFPISVIDDTRGVVTGYVKAMPVQTQTNGLMAITKDSRVSAWGMYCSGALGMARAGDVNSANSQFFLMRNYNNVLEKKYTAFGMTLVGLDVVRKLKLGEPPVDPDTMTKVQVLADIPVAERPKIEVMDTGSSEFKALIEAKKKEGRAEITGCDVPVPVKVLP</sequence>
<dbReference type="PANTHER" id="PTHR45625:SF4">
    <property type="entry name" value="PEPTIDYLPROLYL ISOMERASE DOMAIN AND WD REPEAT-CONTAINING PROTEIN 1"/>
    <property type="match status" value="1"/>
</dbReference>
<dbReference type="InterPro" id="IPR044666">
    <property type="entry name" value="Cyclophilin_A-like"/>
</dbReference>
<keyword evidence="3" id="KW-0697">Rotamase</keyword>
<dbReference type="Gene3D" id="2.40.100.10">
    <property type="entry name" value="Cyclophilin-like"/>
    <property type="match status" value="1"/>
</dbReference>
<feature type="domain" description="PPIase cyclophilin-type" evidence="6">
    <location>
        <begin position="47"/>
        <end position="249"/>
    </location>
</feature>
<comment type="similarity">
    <text evidence="1">Belongs to the cyclophilin-type PPIase family.</text>
</comment>
<dbReference type="EC" id="5.2.1.8" evidence="2"/>
<dbReference type="PROSITE" id="PS50072">
    <property type="entry name" value="CSA_PPIASE_2"/>
    <property type="match status" value="1"/>
</dbReference>
<dbReference type="PANTHER" id="PTHR45625">
    <property type="entry name" value="PEPTIDYL-PROLYL CIS-TRANS ISOMERASE-RELATED"/>
    <property type="match status" value="1"/>
</dbReference>
<evidence type="ECO:0000313" key="8">
    <source>
        <dbReference type="Proteomes" id="UP001214854"/>
    </source>
</evidence>